<proteinExistence type="predicted"/>
<organism evidence="1 2">
    <name type="scientific">Vitis vinifera</name>
    <name type="common">Grape</name>
    <dbReference type="NCBI Taxonomy" id="29760"/>
    <lineage>
        <taxon>Eukaryota</taxon>
        <taxon>Viridiplantae</taxon>
        <taxon>Streptophyta</taxon>
        <taxon>Embryophyta</taxon>
        <taxon>Tracheophyta</taxon>
        <taxon>Spermatophyta</taxon>
        <taxon>Magnoliopsida</taxon>
        <taxon>eudicotyledons</taxon>
        <taxon>Gunneridae</taxon>
        <taxon>Pentapetalae</taxon>
        <taxon>rosids</taxon>
        <taxon>Vitales</taxon>
        <taxon>Vitaceae</taxon>
        <taxon>Viteae</taxon>
        <taxon>Vitis</taxon>
    </lineage>
</organism>
<reference evidence="2" key="1">
    <citation type="journal article" date="2007" name="Nature">
        <title>The grapevine genome sequence suggests ancestral hexaploidization in major angiosperm phyla.</title>
        <authorList>
            <consortium name="The French-Italian Public Consortium for Grapevine Genome Characterization."/>
            <person name="Jaillon O."/>
            <person name="Aury J.-M."/>
            <person name="Noel B."/>
            <person name="Policriti A."/>
            <person name="Clepet C."/>
            <person name="Casagrande A."/>
            <person name="Choisne N."/>
            <person name="Aubourg S."/>
            <person name="Vitulo N."/>
            <person name="Jubin C."/>
            <person name="Vezzi A."/>
            <person name="Legeai F."/>
            <person name="Hugueney P."/>
            <person name="Dasilva C."/>
            <person name="Horner D."/>
            <person name="Mica E."/>
            <person name="Jublot D."/>
            <person name="Poulain J."/>
            <person name="Bruyere C."/>
            <person name="Billault A."/>
            <person name="Segurens B."/>
            <person name="Gouyvenoux M."/>
            <person name="Ugarte E."/>
            <person name="Cattonaro F."/>
            <person name="Anthouard V."/>
            <person name="Vico V."/>
            <person name="Del Fabbro C."/>
            <person name="Alaux M."/>
            <person name="Di Gaspero G."/>
            <person name="Dumas V."/>
            <person name="Felice N."/>
            <person name="Paillard S."/>
            <person name="Juman I."/>
            <person name="Moroldo M."/>
            <person name="Scalabrin S."/>
            <person name="Canaguier A."/>
            <person name="Le Clainche I."/>
            <person name="Malacrida G."/>
            <person name="Durand E."/>
            <person name="Pesole G."/>
            <person name="Laucou V."/>
            <person name="Chatelet P."/>
            <person name="Merdinoglu D."/>
            <person name="Delledonne M."/>
            <person name="Pezzotti M."/>
            <person name="Lecharny A."/>
            <person name="Scarpelli C."/>
            <person name="Artiguenave F."/>
            <person name="Pe M.E."/>
            <person name="Valle G."/>
            <person name="Morgante M."/>
            <person name="Caboche M."/>
            <person name="Adam-Blondon A.-F."/>
            <person name="Weissenbach J."/>
            <person name="Quetier F."/>
            <person name="Wincker P."/>
        </authorList>
    </citation>
    <scope>NUCLEOTIDE SEQUENCE [LARGE SCALE GENOMIC DNA]</scope>
    <source>
        <strain evidence="2">cv. Pinot noir / PN40024</strain>
    </source>
</reference>
<dbReference type="Proteomes" id="UP000009183">
    <property type="component" value="Chromosome 15"/>
</dbReference>
<dbReference type="EMBL" id="FN596748">
    <property type="protein sequence ID" value="CBI39977.3"/>
    <property type="molecule type" value="Genomic_DNA"/>
</dbReference>
<dbReference type="AlphaFoldDB" id="D7UB53"/>
<dbReference type="HOGENOM" id="CLU_3176452_0_0_1"/>
<accession>D7UB53</accession>
<keyword evidence="2" id="KW-1185">Reference proteome</keyword>
<evidence type="ECO:0000313" key="2">
    <source>
        <dbReference type="Proteomes" id="UP000009183"/>
    </source>
</evidence>
<dbReference type="InParanoid" id="D7UB53"/>
<dbReference type="PaxDb" id="29760-VIT_15s0024g01300.t01"/>
<protein>
    <submittedName>
        <fullName evidence="1">Uncharacterized protein</fullName>
    </submittedName>
</protein>
<evidence type="ECO:0000313" key="1">
    <source>
        <dbReference type="EMBL" id="CBI39977.3"/>
    </source>
</evidence>
<name>D7UB53_VITVI</name>
<dbReference type="STRING" id="29760.D7UB53"/>
<gene>
    <name evidence="1" type="ordered locus">VIT_15s0024g01300</name>
</gene>
<sequence length="47" mass="5421">MLENLAYQRKRTIKLLISKLANLLLKLQINEAEEHWNNESNKGNNGG</sequence>